<reference evidence="7" key="1">
    <citation type="journal article" date="2021" name="PeerJ">
        <title>Extensive microbial diversity within the chicken gut microbiome revealed by metagenomics and culture.</title>
        <authorList>
            <person name="Gilroy R."/>
            <person name="Ravi A."/>
            <person name="Getino M."/>
            <person name="Pursley I."/>
            <person name="Horton D.L."/>
            <person name="Alikhan N.F."/>
            <person name="Baker D."/>
            <person name="Gharbi K."/>
            <person name="Hall N."/>
            <person name="Watson M."/>
            <person name="Adriaenssens E.M."/>
            <person name="Foster-Nyarko E."/>
            <person name="Jarju S."/>
            <person name="Secka A."/>
            <person name="Antonio M."/>
            <person name="Oren A."/>
            <person name="Chaudhuri R.R."/>
            <person name="La Ragione R."/>
            <person name="Hildebrand F."/>
            <person name="Pallen M.J."/>
        </authorList>
    </citation>
    <scope>NUCLEOTIDE SEQUENCE</scope>
    <source>
        <strain evidence="7">ChiHejej3B27-3195</strain>
    </source>
</reference>
<comment type="subcellular location">
    <subcellularLocation>
        <location evidence="1">Cell envelope</location>
    </subcellularLocation>
</comment>
<dbReference type="InterPro" id="IPR006128">
    <property type="entry name" value="Lipoprotein_PsaA-like"/>
</dbReference>
<dbReference type="SUPFAM" id="SSF53807">
    <property type="entry name" value="Helical backbone' metal receptor"/>
    <property type="match status" value="1"/>
</dbReference>
<evidence type="ECO:0000256" key="3">
    <source>
        <dbReference type="ARBA" id="ARBA00022723"/>
    </source>
</evidence>
<dbReference type="PANTHER" id="PTHR42953:SF1">
    <property type="entry name" value="METAL-BINDING PROTEIN HI_0362-RELATED"/>
    <property type="match status" value="1"/>
</dbReference>
<dbReference type="GO" id="GO:0030001">
    <property type="term" value="P:metal ion transport"/>
    <property type="evidence" value="ECO:0007669"/>
    <property type="project" value="InterPro"/>
</dbReference>
<keyword evidence="4" id="KW-0732">Signal</keyword>
<dbReference type="Pfam" id="PF01297">
    <property type="entry name" value="ZnuA"/>
    <property type="match status" value="1"/>
</dbReference>
<organism evidence="7 8">
    <name type="scientific">Candidatus Nesterenkonia stercoripullorum</name>
    <dbReference type="NCBI Taxonomy" id="2838701"/>
    <lineage>
        <taxon>Bacteria</taxon>
        <taxon>Bacillati</taxon>
        <taxon>Actinomycetota</taxon>
        <taxon>Actinomycetes</taxon>
        <taxon>Micrococcales</taxon>
        <taxon>Micrococcaceae</taxon>
        <taxon>Nesterenkonia</taxon>
    </lineage>
</organism>
<keyword evidence="2 5" id="KW-0813">Transport</keyword>
<gene>
    <name evidence="7" type="ORF">H9871_04475</name>
</gene>
<evidence type="ECO:0000313" key="7">
    <source>
        <dbReference type="EMBL" id="HIW99378.1"/>
    </source>
</evidence>
<evidence type="ECO:0000256" key="1">
    <source>
        <dbReference type="ARBA" id="ARBA00004196"/>
    </source>
</evidence>
<name>A0A9D1S2H8_9MICC</name>
<reference evidence="7" key="2">
    <citation type="submission" date="2021-04" db="EMBL/GenBank/DDBJ databases">
        <authorList>
            <person name="Gilroy R."/>
        </authorList>
    </citation>
    <scope>NUCLEOTIDE SEQUENCE</scope>
    <source>
        <strain evidence="7">ChiHejej3B27-3195</strain>
    </source>
</reference>
<dbReference type="PRINTS" id="PR00690">
    <property type="entry name" value="ADHESNFAMILY"/>
</dbReference>
<evidence type="ECO:0000256" key="6">
    <source>
        <dbReference type="SAM" id="Coils"/>
    </source>
</evidence>
<protein>
    <submittedName>
        <fullName evidence="7">Zinc ABC transporter substrate-binding protein</fullName>
    </submittedName>
</protein>
<dbReference type="InterPro" id="IPR050492">
    <property type="entry name" value="Bact_metal-bind_prot9"/>
</dbReference>
<proteinExistence type="inferred from homology"/>
<accession>A0A9D1S2H8</accession>
<keyword evidence="3" id="KW-0479">Metal-binding</keyword>
<sequence>MWGVSAVLAGCADASSGGDSDDDGNAGEAGETITVVTSIDVYADLVEQIAGETADVQPMVDNPAVDPHSYEATPQDRLAVDSADVIVANGGGYDAFLTRLAESAGKQDQVYQLIEGENEHSHGDDGGYENEHIWYDLDQMQDFVAEFADYLADEVPDNADLYQENAEALGEELTELKAEVEDVSADGMSFLATESVSGFLLEDAGFEDLTDEQFLAAVEHGDDVSPRLYQQALDIATSDGIGLLAYNPQTETSQSEQIRSAAEDADVAVMEFSETLPEGVDSYVEWMHSQIGDLDETVGRVNG</sequence>
<dbReference type="PANTHER" id="PTHR42953">
    <property type="entry name" value="HIGH-AFFINITY ZINC UPTAKE SYSTEM PROTEIN ZNUA-RELATED"/>
    <property type="match status" value="1"/>
</dbReference>
<keyword evidence="6" id="KW-0175">Coiled coil</keyword>
<dbReference type="GO" id="GO:0007155">
    <property type="term" value="P:cell adhesion"/>
    <property type="evidence" value="ECO:0007669"/>
    <property type="project" value="InterPro"/>
</dbReference>
<dbReference type="InterPro" id="IPR006127">
    <property type="entry name" value="ZnuA-like"/>
</dbReference>
<dbReference type="EMBL" id="DXGD01000161">
    <property type="protein sequence ID" value="HIW99378.1"/>
    <property type="molecule type" value="Genomic_DNA"/>
</dbReference>
<dbReference type="AlphaFoldDB" id="A0A9D1S2H8"/>
<dbReference type="Gene3D" id="3.40.50.1980">
    <property type="entry name" value="Nitrogenase molybdenum iron protein domain"/>
    <property type="match status" value="2"/>
</dbReference>
<evidence type="ECO:0000256" key="5">
    <source>
        <dbReference type="RuleBase" id="RU003512"/>
    </source>
</evidence>
<feature type="coiled-coil region" evidence="6">
    <location>
        <begin position="159"/>
        <end position="186"/>
    </location>
</feature>
<dbReference type="GO" id="GO:0030313">
    <property type="term" value="C:cell envelope"/>
    <property type="evidence" value="ECO:0007669"/>
    <property type="project" value="UniProtKB-SubCell"/>
</dbReference>
<evidence type="ECO:0000256" key="4">
    <source>
        <dbReference type="ARBA" id="ARBA00022729"/>
    </source>
</evidence>
<dbReference type="GO" id="GO:0046872">
    <property type="term" value="F:metal ion binding"/>
    <property type="evidence" value="ECO:0007669"/>
    <property type="project" value="UniProtKB-KW"/>
</dbReference>
<dbReference type="Proteomes" id="UP000824151">
    <property type="component" value="Unassembled WGS sequence"/>
</dbReference>
<evidence type="ECO:0000256" key="2">
    <source>
        <dbReference type="ARBA" id="ARBA00022448"/>
    </source>
</evidence>
<comment type="caution">
    <text evidence="7">The sequence shown here is derived from an EMBL/GenBank/DDBJ whole genome shotgun (WGS) entry which is preliminary data.</text>
</comment>
<comment type="similarity">
    <text evidence="5">Belongs to the bacterial solute-binding protein 9 family.</text>
</comment>
<evidence type="ECO:0000313" key="8">
    <source>
        <dbReference type="Proteomes" id="UP000824151"/>
    </source>
</evidence>